<evidence type="ECO:0000313" key="3">
    <source>
        <dbReference type="Proteomes" id="UP000295151"/>
    </source>
</evidence>
<keyword evidence="1" id="KW-0812">Transmembrane</keyword>
<organism evidence="2 3">
    <name type="scientific">Kribbella voronezhensis</name>
    <dbReference type="NCBI Taxonomy" id="2512212"/>
    <lineage>
        <taxon>Bacteria</taxon>
        <taxon>Bacillati</taxon>
        <taxon>Actinomycetota</taxon>
        <taxon>Actinomycetes</taxon>
        <taxon>Propionibacteriales</taxon>
        <taxon>Kribbellaceae</taxon>
        <taxon>Kribbella</taxon>
    </lineage>
</organism>
<keyword evidence="3" id="KW-1185">Reference proteome</keyword>
<feature type="transmembrane region" description="Helical" evidence="1">
    <location>
        <begin position="12"/>
        <end position="31"/>
    </location>
</feature>
<gene>
    <name evidence="2" type="ORF">EV138_3761</name>
</gene>
<accession>A0A4R7TF63</accession>
<evidence type="ECO:0000313" key="2">
    <source>
        <dbReference type="EMBL" id="TDU90176.1"/>
    </source>
</evidence>
<reference evidence="2 3" key="1">
    <citation type="submission" date="2019-03" db="EMBL/GenBank/DDBJ databases">
        <title>Genomic Encyclopedia of Type Strains, Phase III (KMG-III): the genomes of soil and plant-associated and newly described type strains.</title>
        <authorList>
            <person name="Whitman W."/>
        </authorList>
    </citation>
    <scope>NUCLEOTIDE SEQUENCE [LARGE SCALE GENOMIC DNA]</scope>
    <source>
        <strain evidence="2 3">VKM Ac-2575</strain>
    </source>
</reference>
<name>A0A4R7TF63_9ACTN</name>
<keyword evidence="1" id="KW-1133">Transmembrane helix</keyword>
<comment type="caution">
    <text evidence="2">The sequence shown here is derived from an EMBL/GenBank/DDBJ whole genome shotgun (WGS) entry which is preliminary data.</text>
</comment>
<proteinExistence type="predicted"/>
<sequence>MPIAPKLARRPVLVGGAAVLAAVAVTVVVVVKNQDHGGAESRDALIRAVQNGVADRSEDRLLAVADPNFVDRADAVRQLINRCGNPAFASAAVTVSSDYGPEAARADFRLPQGPADCRELTLSLTRLDQRWYAAFGDKVANPRPSSGTDR</sequence>
<evidence type="ECO:0000256" key="1">
    <source>
        <dbReference type="SAM" id="Phobius"/>
    </source>
</evidence>
<protein>
    <submittedName>
        <fullName evidence="2">Uncharacterized protein</fullName>
    </submittedName>
</protein>
<dbReference type="AlphaFoldDB" id="A0A4R7TF63"/>
<dbReference type="EMBL" id="SOCE01000001">
    <property type="protein sequence ID" value="TDU90176.1"/>
    <property type="molecule type" value="Genomic_DNA"/>
</dbReference>
<keyword evidence="1" id="KW-0472">Membrane</keyword>
<dbReference type="Proteomes" id="UP000295151">
    <property type="component" value="Unassembled WGS sequence"/>
</dbReference>